<proteinExistence type="predicted"/>
<evidence type="ECO:0000313" key="2">
    <source>
        <dbReference type="Proteomes" id="UP000326582"/>
    </source>
</evidence>
<keyword evidence="2" id="KW-1185">Reference proteome</keyword>
<name>A0ACD0WHJ0_CLALS</name>
<organism evidence="1 2">
    <name type="scientific">Clavispora lusitaniae</name>
    <name type="common">Candida lusitaniae</name>
    <dbReference type="NCBI Taxonomy" id="36911"/>
    <lineage>
        <taxon>Eukaryota</taxon>
        <taxon>Fungi</taxon>
        <taxon>Dikarya</taxon>
        <taxon>Ascomycota</taxon>
        <taxon>Saccharomycotina</taxon>
        <taxon>Pichiomycetes</taxon>
        <taxon>Metschnikowiaceae</taxon>
        <taxon>Clavispora</taxon>
    </lineage>
</organism>
<dbReference type="EMBL" id="CP038485">
    <property type="protein sequence ID" value="QFZ27019.1"/>
    <property type="molecule type" value="Genomic_DNA"/>
</dbReference>
<dbReference type="Proteomes" id="UP000326582">
    <property type="component" value="Chromosome 2"/>
</dbReference>
<protein>
    <submittedName>
        <fullName evidence="1">Origin recognition complex subunit</fullName>
    </submittedName>
</protein>
<gene>
    <name evidence="1" type="ORF">EJF14_20941</name>
</gene>
<accession>A0ACD0WHJ0</accession>
<sequence length="774" mass="88787">MWDTLMRMRSTPHIVLFSFHHMSSQNELDQTNGLEKAKIRAAEHVFSPSPLKSPSRRGILRMESNDDISLSPTKTPNGRAGSKSPKRKHLDTVGSAMKAGSKTDALLIEEFDDDETTLQEDLDEAHAIIEESKKQNDAPHLPEQGTPKRKRGRPRKEETLKKLEQVELTPRKRARRAVVEKREAEKRNREEKEGWLSGDDDSDDVYNESEEDDTPKRKRTPKRSSASPRKSRVKIEMKEDAVIENVGSSESPFSSPKKEERRTKKGRPSKQEKVTKKVHSIFQMDDLEFFQDSIKSEKSSPVPSPQKEKSNLSLNFENTGKSSHSTVPVISGIMQPENKQTESKRITKFEPLPIPEIDENGNIKDEEYLRKYFSGVHVDLEAAGKLTDERAFFLEGSEGYFEQHNLRFRPSANSLATRAPVLEYDEFIPMVKLGEMVYKAERAALFDIHRKLYHQWCFELSQGYSLNFYGVGSKIDLVLDFVQNYMIGWYEHTLQTKEEYPVIMVVNGYNPSTKLKTVIHDIVSAIITPEMQKQHNIRMPKHVSEAFPFLMNNLRKMANKKKGIVKPDLVLVVHNIDGDAFRDERSQNFLSQLAALPNVWFITSTDNVNASLLWDLYRFKNFNFLWHDATTYQPYSTEMSFKDVLNMGRSKKFVGSKGARYVLTSLSSNARSLYRVLLQMQLEKLKETTSSKAGQTGLRGNAKTGVEMRSVYEKCLQEYVTSNEMNFRSILGEYVEHKMCTLTKNSGGTEVVFVPFTYDEMAMILKDEFDVESK</sequence>
<reference evidence="2" key="1">
    <citation type="journal article" date="2019" name="MBio">
        <title>Comparative genomics for the elucidation of multidrug resistance (MDR) in Candida lusitaniae.</title>
        <authorList>
            <person name="Kannan A."/>
            <person name="Asner S.A."/>
            <person name="Trachsel E."/>
            <person name="Kelly S."/>
            <person name="Parker J."/>
            <person name="Sanglard D."/>
        </authorList>
    </citation>
    <scope>NUCLEOTIDE SEQUENCE [LARGE SCALE GENOMIC DNA]</scope>
    <source>
        <strain evidence="2">P1</strain>
    </source>
</reference>
<evidence type="ECO:0000313" key="1">
    <source>
        <dbReference type="EMBL" id="QFZ27019.1"/>
    </source>
</evidence>